<accession>A0A2A6E186</accession>
<sequence>MGDLGESRKTFRKDVYREAARQRLAEAGILKDKGRWHTAVYLCGFVLECMLAYAYCDKYPHVQYLHDVPGFDKDKGIKEIWFDHNRLVDKAVQAGFGAYVKDFSRFQQEWRVEMRYHPDQFVGRKEKAKELFHLALRLYKMINSRSV</sequence>
<comment type="caution">
    <text evidence="1">The sequence shown here is derived from an EMBL/GenBank/DDBJ whole genome shotgun (WGS) entry which is preliminary data.</text>
</comment>
<evidence type="ECO:0000313" key="1">
    <source>
        <dbReference type="EMBL" id="PDO10692.1"/>
    </source>
</evidence>
<reference evidence="1 2" key="1">
    <citation type="submission" date="2016-12" db="EMBL/GenBank/DDBJ databases">
        <title>Candidatus Reconcilibacillus cellulovorans genome.</title>
        <authorList>
            <person name="Kolinko S."/>
            <person name="Wu Y.-W."/>
            <person name="Tachea F."/>
            <person name="Denzel E."/>
            <person name="Hiras J."/>
            <person name="Baecker N."/>
            <person name="Chan L.J."/>
            <person name="Eichorst S.A."/>
            <person name="Frey D."/>
            <person name="Adams P.D."/>
            <person name="Pray T."/>
            <person name="Tanjore D."/>
            <person name="Petzold C.J."/>
            <person name="Gladden J.M."/>
            <person name="Simmons B.A."/>
            <person name="Singer S.W."/>
        </authorList>
    </citation>
    <scope>NUCLEOTIDE SEQUENCE [LARGE SCALE GENOMIC DNA]</scope>
    <source>
        <strain evidence="1">JTherm</strain>
    </source>
</reference>
<protein>
    <recommendedName>
        <fullName evidence="3">HEPN domain-containing protein</fullName>
    </recommendedName>
</protein>
<dbReference type="Proteomes" id="UP000243688">
    <property type="component" value="Unassembled WGS sequence"/>
</dbReference>
<organism evidence="1 2">
    <name type="scientific">Candidatus Reconcilbacillus cellulovorans</name>
    <dbReference type="NCBI Taxonomy" id="1906605"/>
    <lineage>
        <taxon>Bacteria</taxon>
        <taxon>Bacillati</taxon>
        <taxon>Bacillota</taxon>
        <taxon>Bacilli</taxon>
        <taxon>Bacillales</taxon>
        <taxon>Paenibacillaceae</taxon>
        <taxon>Candidatus Reconcilbacillus</taxon>
    </lineage>
</organism>
<gene>
    <name evidence="1" type="ORF">BLM47_05630</name>
</gene>
<dbReference type="EMBL" id="MOXJ01000010">
    <property type="protein sequence ID" value="PDO10692.1"/>
    <property type="molecule type" value="Genomic_DNA"/>
</dbReference>
<evidence type="ECO:0008006" key="3">
    <source>
        <dbReference type="Google" id="ProtNLM"/>
    </source>
</evidence>
<dbReference type="AlphaFoldDB" id="A0A2A6E186"/>
<name>A0A2A6E186_9BACL</name>
<proteinExistence type="predicted"/>
<evidence type="ECO:0000313" key="2">
    <source>
        <dbReference type="Proteomes" id="UP000243688"/>
    </source>
</evidence>